<dbReference type="OrthoDB" id="9803968at2"/>
<dbReference type="InterPro" id="IPR050237">
    <property type="entry name" value="ATP-dep_AMP-bd_enzyme"/>
</dbReference>
<protein>
    <submittedName>
        <fullName evidence="3">Acyl-CoA synthetase (AMP-forming)/AMP-acid ligase II</fullName>
    </submittedName>
</protein>
<dbReference type="InterPro" id="IPR042099">
    <property type="entry name" value="ANL_N_sf"/>
</dbReference>
<dbReference type="Gene3D" id="3.40.50.12780">
    <property type="entry name" value="N-terminal domain of ligase-like"/>
    <property type="match status" value="1"/>
</dbReference>
<dbReference type="InterPro" id="IPR020845">
    <property type="entry name" value="AMP-binding_CS"/>
</dbReference>
<keyword evidence="4" id="KW-1185">Reference proteome</keyword>
<dbReference type="GO" id="GO:0016878">
    <property type="term" value="F:acid-thiol ligase activity"/>
    <property type="evidence" value="ECO:0007669"/>
    <property type="project" value="UniProtKB-ARBA"/>
</dbReference>
<dbReference type="Gene3D" id="3.30.300.30">
    <property type="match status" value="1"/>
</dbReference>
<dbReference type="InterPro" id="IPR025110">
    <property type="entry name" value="AMP-bd_C"/>
</dbReference>
<dbReference type="SUPFAM" id="SSF56801">
    <property type="entry name" value="Acetyl-CoA synthetase-like"/>
    <property type="match status" value="1"/>
</dbReference>
<accession>A0A1G6SGM9</accession>
<name>A0A1G6SGM9_9ACTN</name>
<dbReference type="Pfam" id="PF00501">
    <property type="entry name" value="AMP-binding"/>
    <property type="match status" value="1"/>
</dbReference>
<dbReference type="STRING" id="1045774.SAMN05421872_106125"/>
<dbReference type="PANTHER" id="PTHR43767:SF1">
    <property type="entry name" value="NONRIBOSOMAL PEPTIDE SYNTHASE PES1 (EUROFUNG)-RELATED"/>
    <property type="match status" value="1"/>
</dbReference>
<dbReference type="EMBL" id="FMZM01000006">
    <property type="protein sequence ID" value="SDD15326.1"/>
    <property type="molecule type" value="Genomic_DNA"/>
</dbReference>
<organism evidence="3 4">
    <name type="scientific">Nocardioides lianchengensis</name>
    <dbReference type="NCBI Taxonomy" id="1045774"/>
    <lineage>
        <taxon>Bacteria</taxon>
        <taxon>Bacillati</taxon>
        <taxon>Actinomycetota</taxon>
        <taxon>Actinomycetes</taxon>
        <taxon>Propionibacteriales</taxon>
        <taxon>Nocardioidaceae</taxon>
        <taxon>Nocardioides</taxon>
    </lineage>
</organism>
<dbReference type="InterPro" id="IPR045851">
    <property type="entry name" value="AMP-bd_C_sf"/>
</dbReference>
<dbReference type="InterPro" id="IPR000873">
    <property type="entry name" value="AMP-dep_synth/lig_dom"/>
</dbReference>
<feature type="domain" description="AMP-binding enzyme C-terminal" evidence="2">
    <location>
        <begin position="452"/>
        <end position="527"/>
    </location>
</feature>
<dbReference type="Proteomes" id="UP000199034">
    <property type="component" value="Unassembled WGS sequence"/>
</dbReference>
<reference evidence="3 4" key="1">
    <citation type="submission" date="2016-10" db="EMBL/GenBank/DDBJ databases">
        <authorList>
            <person name="de Groot N.N."/>
        </authorList>
    </citation>
    <scope>NUCLEOTIDE SEQUENCE [LARGE SCALE GENOMIC DNA]</scope>
    <source>
        <strain evidence="3 4">CGMCC 4.6858</strain>
    </source>
</reference>
<evidence type="ECO:0000259" key="1">
    <source>
        <dbReference type="Pfam" id="PF00501"/>
    </source>
</evidence>
<evidence type="ECO:0000313" key="3">
    <source>
        <dbReference type="EMBL" id="SDD15326.1"/>
    </source>
</evidence>
<dbReference type="PROSITE" id="PS00455">
    <property type="entry name" value="AMP_BINDING"/>
    <property type="match status" value="1"/>
</dbReference>
<sequence length="547" mass="59524">MALNIADLFEHAVDAAPENPAVKVGERTVTFADLERDSNRLAHFLQARGVRPGQHVGIYAKNSIEHVVALLAVLKIRAVGINVNYRYVEGELDYLFDNSDMVALIHERPYAPLVAACYPKHAKLDTVVVMPDAIEPDDASDVSSYDGVLWEDALAGQSEARDFGERSPDDLHIIYTGGTTGFPKGVMWRHEDFWRTLGGGIDFYSGEPLEEFDQSKQATDPRMVTFPLSPLMHGGAQAGLLMHLFAGHLTIMEPKFDAQRTWEIIDREKIQLIFMTGDAMARPLIEEFERKAATGSPYDGSSLFAISSSAAIFSPQVKQRWIAAFPNAVFTDSVGASETGFQGMGMQDKEQISGDGPVVGLGPSSVVIDDDNRVLDLAANVGKVGRLGRGGSVPVGYYKDPEKSAKTFLVIDGERYSVPGDNARIEEGNRVTLLGRGSNCVNTGGEKVYPEEVEMAIKGHPAVYDVLVVGIPDEKYGQAVAAVVELREGATLDLEELRTFLRAHLSGYKLPRSLTFVDQIPRNATGKAQYPRAKELVLGAQTAGATP</sequence>
<gene>
    <name evidence="3" type="ORF">SAMN05421872_106125</name>
</gene>
<dbReference type="AlphaFoldDB" id="A0A1G6SGM9"/>
<dbReference type="Pfam" id="PF13193">
    <property type="entry name" value="AMP-binding_C"/>
    <property type="match status" value="1"/>
</dbReference>
<dbReference type="RefSeq" id="WP_090856027.1">
    <property type="nucleotide sequence ID" value="NZ_FMZM01000006.1"/>
</dbReference>
<proteinExistence type="predicted"/>
<dbReference type="PANTHER" id="PTHR43767">
    <property type="entry name" value="LONG-CHAIN-FATTY-ACID--COA LIGASE"/>
    <property type="match status" value="1"/>
</dbReference>
<evidence type="ECO:0000259" key="2">
    <source>
        <dbReference type="Pfam" id="PF13193"/>
    </source>
</evidence>
<evidence type="ECO:0000313" key="4">
    <source>
        <dbReference type="Proteomes" id="UP000199034"/>
    </source>
</evidence>
<dbReference type="NCBIfam" id="NF005863">
    <property type="entry name" value="PRK07798.1"/>
    <property type="match status" value="1"/>
</dbReference>
<keyword evidence="3" id="KW-0436">Ligase</keyword>
<feature type="domain" description="AMP-dependent synthetase/ligase" evidence="1">
    <location>
        <begin position="9"/>
        <end position="376"/>
    </location>
</feature>